<protein>
    <submittedName>
        <fullName evidence="2">Acetoacetyl-CoA synthetase</fullName>
    </submittedName>
</protein>
<proteinExistence type="predicted"/>
<evidence type="ECO:0000313" key="3">
    <source>
        <dbReference type="Proteomes" id="UP000887013"/>
    </source>
</evidence>
<dbReference type="EMBL" id="BMAW01107900">
    <property type="protein sequence ID" value="GFT31313.1"/>
    <property type="molecule type" value="Genomic_DNA"/>
</dbReference>
<feature type="transmembrane region" description="Helical" evidence="1">
    <location>
        <begin position="6"/>
        <end position="24"/>
    </location>
</feature>
<dbReference type="AlphaFoldDB" id="A0A8X6NRV9"/>
<keyword evidence="1" id="KW-1133">Transmembrane helix</keyword>
<keyword evidence="1" id="KW-0472">Membrane</keyword>
<feature type="non-terminal residue" evidence="2">
    <location>
        <position position="125"/>
    </location>
</feature>
<dbReference type="GO" id="GO:0030729">
    <property type="term" value="F:acetoacetate-CoA ligase activity"/>
    <property type="evidence" value="ECO:0007669"/>
    <property type="project" value="TreeGrafter"/>
</dbReference>
<dbReference type="OrthoDB" id="6434691at2759"/>
<gene>
    <name evidence="2" type="primary">NCL1_24987</name>
    <name evidence="2" type="ORF">NPIL_49531</name>
</gene>
<keyword evidence="3" id="KW-1185">Reference proteome</keyword>
<reference evidence="2" key="1">
    <citation type="submission" date="2020-08" db="EMBL/GenBank/DDBJ databases">
        <title>Multicomponent nature underlies the extraordinary mechanical properties of spider dragline silk.</title>
        <authorList>
            <person name="Kono N."/>
            <person name="Nakamura H."/>
            <person name="Mori M."/>
            <person name="Yoshida Y."/>
            <person name="Ohtoshi R."/>
            <person name="Malay A.D."/>
            <person name="Moran D.A.P."/>
            <person name="Tomita M."/>
            <person name="Numata K."/>
            <person name="Arakawa K."/>
        </authorList>
    </citation>
    <scope>NUCLEOTIDE SEQUENCE</scope>
</reference>
<comment type="caution">
    <text evidence="2">The sequence shown here is derived from an EMBL/GenBank/DDBJ whole genome shotgun (WGS) entry which is preliminary data.</text>
</comment>
<dbReference type="Proteomes" id="UP000887013">
    <property type="component" value="Unassembled WGS sequence"/>
</dbReference>
<evidence type="ECO:0000256" key="1">
    <source>
        <dbReference type="SAM" id="Phobius"/>
    </source>
</evidence>
<evidence type="ECO:0000313" key="2">
    <source>
        <dbReference type="EMBL" id="GFT31313.1"/>
    </source>
</evidence>
<dbReference type="PANTHER" id="PTHR42921:SF1">
    <property type="entry name" value="ACETOACETYL-COA SYNTHETASE"/>
    <property type="match status" value="1"/>
</dbReference>
<keyword evidence="1" id="KW-0812">Transmembrane</keyword>
<accession>A0A8X6NRV9</accession>
<organism evidence="2 3">
    <name type="scientific">Nephila pilipes</name>
    <name type="common">Giant wood spider</name>
    <name type="synonym">Nephila maculata</name>
    <dbReference type="NCBI Taxonomy" id="299642"/>
    <lineage>
        <taxon>Eukaryota</taxon>
        <taxon>Metazoa</taxon>
        <taxon>Ecdysozoa</taxon>
        <taxon>Arthropoda</taxon>
        <taxon>Chelicerata</taxon>
        <taxon>Arachnida</taxon>
        <taxon>Araneae</taxon>
        <taxon>Araneomorphae</taxon>
        <taxon>Entelegynae</taxon>
        <taxon>Araneoidea</taxon>
        <taxon>Nephilidae</taxon>
        <taxon>Nephila</taxon>
    </lineage>
</organism>
<dbReference type="PANTHER" id="PTHR42921">
    <property type="entry name" value="ACETOACETYL-COA SYNTHETASE"/>
    <property type="match status" value="1"/>
</dbReference>
<sequence length="125" mass="15114">MTFKISVVLGSYVISLLQIPFLFIKLDGICFEIQIPRNMPILSDNNETTSRKGFVESLATEPILIWNKKDPNLQMEKLKKMIENKYFQKFDSYWDFHKWSVENFRDFWKELWDWFDVIASKPYEM</sequence>
<name>A0A8X6NRV9_NEPPI</name>